<protein>
    <submittedName>
        <fullName evidence="4">AGAP012384-PA-like protein</fullName>
    </submittedName>
</protein>
<dbReference type="SUPFAM" id="SSF52047">
    <property type="entry name" value="RNI-like"/>
    <property type="match status" value="1"/>
</dbReference>
<dbReference type="PANTHER" id="PTHR24369">
    <property type="entry name" value="ANTIGEN BSP, PUTATIVE-RELATED"/>
    <property type="match status" value="1"/>
</dbReference>
<keyword evidence="1" id="KW-0433">Leucine-rich repeat</keyword>
<dbReference type="STRING" id="74873.A0A084VS26"/>
<sequence length="367" mass="41173">MGNYSFLSNRTEELIFINASLDALDLSGAMRKITPWKVSISGSNVSRLVFPSQMTTSVVHLRDMAIEELIFNENTGLQDFRADYTSLQTVPPTIAKLLSLDILWITHSELTFFNFDKLQNSSISLLYLVGNKIEDISITPGLVCCENLEEVFLSGNRLKQLDFGVLALMVKLKTIFLEENQLVSLNMSVELTRNSSNTNVAGDSNETTTGYCSWRSYYLEQEGSQLPGDDGPTPNCTDYFASLLSIHLARNKIEQVDFMNFSFMNSLNSLDMSNNMLVNLSSNVNEVPIRLSELFVSNNNISFVYLTPLSNLKALYLYDNTISALNMSSLPKDIDYLNLINNPLDCNVLPHMNKTTNFPTLGPYTEC</sequence>
<keyword evidence="6" id="KW-1185">Reference proteome</keyword>
<dbReference type="PANTHER" id="PTHR24369:SF210">
    <property type="entry name" value="CHAOPTIN-RELATED"/>
    <property type="match status" value="1"/>
</dbReference>
<evidence type="ECO:0000256" key="2">
    <source>
        <dbReference type="ARBA" id="ARBA00022729"/>
    </source>
</evidence>
<dbReference type="OMA" id="DILWITH"/>
<dbReference type="OrthoDB" id="1394818at2759"/>
<dbReference type="EMBL" id="ATLV01015792">
    <property type="status" value="NOT_ANNOTATED_CDS"/>
    <property type="molecule type" value="Genomic_DNA"/>
</dbReference>
<proteinExistence type="predicted"/>
<dbReference type="VEuPathDB" id="VectorBase:ASIC008199"/>
<reference evidence="5" key="2">
    <citation type="submission" date="2020-05" db="UniProtKB">
        <authorList>
            <consortium name="EnsemblMetazoa"/>
        </authorList>
    </citation>
    <scope>IDENTIFICATION</scope>
</reference>
<evidence type="ECO:0000256" key="1">
    <source>
        <dbReference type="ARBA" id="ARBA00022614"/>
    </source>
</evidence>
<dbReference type="InterPro" id="IPR050541">
    <property type="entry name" value="LRR_TM_domain-containing"/>
</dbReference>
<evidence type="ECO:0000256" key="3">
    <source>
        <dbReference type="ARBA" id="ARBA00022737"/>
    </source>
</evidence>
<evidence type="ECO:0000313" key="4">
    <source>
        <dbReference type="EMBL" id="KFB40770.1"/>
    </source>
</evidence>
<accession>A0A084VS26</accession>
<keyword evidence="2" id="KW-0732">Signal</keyword>
<organism evidence="4">
    <name type="scientific">Anopheles sinensis</name>
    <name type="common">Mosquito</name>
    <dbReference type="NCBI Taxonomy" id="74873"/>
    <lineage>
        <taxon>Eukaryota</taxon>
        <taxon>Metazoa</taxon>
        <taxon>Ecdysozoa</taxon>
        <taxon>Arthropoda</taxon>
        <taxon>Hexapoda</taxon>
        <taxon>Insecta</taxon>
        <taxon>Pterygota</taxon>
        <taxon>Neoptera</taxon>
        <taxon>Endopterygota</taxon>
        <taxon>Diptera</taxon>
        <taxon>Nematocera</taxon>
        <taxon>Culicoidea</taxon>
        <taxon>Culicidae</taxon>
        <taxon>Anophelinae</taxon>
        <taxon>Anopheles</taxon>
    </lineage>
</organism>
<dbReference type="EnsemblMetazoa" id="ASIC008199-RA">
    <property type="protein sequence ID" value="ASIC008199-PA"/>
    <property type="gene ID" value="ASIC008199"/>
</dbReference>
<dbReference type="Gene3D" id="3.80.10.10">
    <property type="entry name" value="Ribonuclease Inhibitor"/>
    <property type="match status" value="2"/>
</dbReference>
<keyword evidence="3" id="KW-0677">Repeat</keyword>
<dbReference type="InterPro" id="IPR032675">
    <property type="entry name" value="LRR_dom_sf"/>
</dbReference>
<dbReference type="VEuPathDB" id="VectorBase:ASIS024362"/>
<dbReference type="GO" id="GO:0005886">
    <property type="term" value="C:plasma membrane"/>
    <property type="evidence" value="ECO:0007669"/>
    <property type="project" value="TreeGrafter"/>
</dbReference>
<dbReference type="Proteomes" id="UP000030765">
    <property type="component" value="Unassembled WGS sequence"/>
</dbReference>
<dbReference type="AlphaFoldDB" id="A0A084VS26"/>
<gene>
    <name evidence="4" type="ORF">ZHAS_00008199</name>
</gene>
<evidence type="ECO:0000313" key="6">
    <source>
        <dbReference type="Proteomes" id="UP000030765"/>
    </source>
</evidence>
<evidence type="ECO:0000313" key="5">
    <source>
        <dbReference type="EnsemblMetazoa" id="ASIC008199-PA"/>
    </source>
</evidence>
<reference evidence="4 6" key="1">
    <citation type="journal article" date="2014" name="BMC Genomics">
        <title>Genome sequence of Anopheles sinensis provides insight into genetics basis of mosquito competence for malaria parasites.</title>
        <authorList>
            <person name="Zhou D."/>
            <person name="Zhang D."/>
            <person name="Ding G."/>
            <person name="Shi L."/>
            <person name="Hou Q."/>
            <person name="Ye Y."/>
            <person name="Xu Y."/>
            <person name="Zhou H."/>
            <person name="Xiong C."/>
            <person name="Li S."/>
            <person name="Yu J."/>
            <person name="Hong S."/>
            <person name="Yu X."/>
            <person name="Zou P."/>
            <person name="Chen C."/>
            <person name="Chang X."/>
            <person name="Wang W."/>
            <person name="Lv Y."/>
            <person name="Sun Y."/>
            <person name="Ma L."/>
            <person name="Shen B."/>
            <person name="Zhu C."/>
        </authorList>
    </citation>
    <scope>NUCLEOTIDE SEQUENCE [LARGE SCALE GENOMIC DNA]</scope>
</reference>
<dbReference type="EMBL" id="KE525036">
    <property type="protein sequence ID" value="KFB40770.1"/>
    <property type="molecule type" value="Genomic_DNA"/>
</dbReference>
<name>A0A084VS26_ANOSI</name>